<name>A0A5M8P061_9BACT</name>
<protein>
    <submittedName>
        <fullName evidence="1">Uncharacterized protein</fullName>
    </submittedName>
</protein>
<evidence type="ECO:0000313" key="2">
    <source>
        <dbReference type="Proteomes" id="UP000324575"/>
    </source>
</evidence>
<organism evidence="1 2">
    <name type="scientific">Candidatus Ordinivivax streblomastigis</name>
    <dbReference type="NCBI Taxonomy" id="2540710"/>
    <lineage>
        <taxon>Bacteria</taxon>
        <taxon>Pseudomonadati</taxon>
        <taxon>Bacteroidota</taxon>
        <taxon>Bacteroidia</taxon>
        <taxon>Bacteroidales</taxon>
        <taxon>Candidatus Ordinivivax</taxon>
    </lineage>
</organism>
<evidence type="ECO:0000313" key="1">
    <source>
        <dbReference type="EMBL" id="KAA6301772.1"/>
    </source>
</evidence>
<dbReference type="Proteomes" id="UP000324575">
    <property type="component" value="Unassembled WGS sequence"/>
</dbReference>
<dbReference type="EMBL" id="SNRX01000014">
    <property type="protein sequence ID" value="KAA6301772.1"/>
    <property type="molecule type" value="Genomic_DNA"/>
</dbReference>
<dbReference type="AlphaFoldDB" id="A0A5M8P061"/>
<gene>
    <name evidence="1" type="ORF">EZS26_002081</name>
</gene>
<comment type="caution">
    <text evidence="1">The sequence shown here is derived from an EMBL/GenBank/DDBJ whole genome shotgun (WGS) entry which is preliminary data.</text>
</comment>
<sequence>MMKHLELKKWEKQTVMFLLCFFFSSCEKDFGYRFAGIEEEEDVVVTPPSDGGETVVGDLLVFHDNFQLWKREGYDNSPTGDCEADQMTTATVMYVPSKPRMAEYNGLSVAYMLKDFAVNPVCGTPTGSADSEVSTGFIALQQTIFYECGQHDSDAQMVISELPSVSQIKFSVSLGGKMEDMAGLTLWKKAAGASAFTKVGDYLPSDPQAGEVFTVDINEKNVQLKFTTALTGKETPVNDGIIRAVRIHDLWVYSMNNE</sequence>
<dbReference type="PROSITE" id="PS51257">
    <property type="entry name" value="PROKAR_LIPOPROTEIN"/>
    <property type="match status" value="1"/>
</dbReference>
<proteinExistence type="predicted"/>
<reference evidence="1 2" key="1">
    <citation type="submission" date="2019-03" db="EMBL/GenBank/DDBJ databases">
        <title>Single cell metagenomics reveals metabolic interactions within the superorganism composed of flagellate Streblomastix strix and complex community of Bacteroidetes bacteria on its surface.</title>
        <authorList>
            <person name="Treitli S.C."/>
            <person name="Kolisko M."/>
            <person name="Husnik F."/>
            <person name="Keeling P."/>
            <person name="Hampl V."/>
        </authorList>
    </citation>
    <scope>NUCLEOTIDE SEQUENCE [LARGE SCALE GENOMIC DNA]</scope>
    <source>
        <strain evidence="1">St1</strain>
    </source>
</reference>
<accession>A0A5M8P061</accession>